<evidence type="ECO:0000313" key="8">
    <source>
        <dbReference type="Proteomes" id="UP000049855"/>
    </source>
</evidence>
<evidence type="ECO:0000256" key="3">
    <source>
        <dbReference type="ARBA" id="ARBA00022801"/>
    </source>
</evidence>
<dbReference type="Gene3D" id="3.90.1720.10">
    <property type="entry name" value="endopeptidase domain like (from Nostoc punctiforme)"/>
    <property type="match status" value="1"/>
</dbReference>
<feature type="domain" description="NlpC/P60" evidence="6">
    <location>
        <begin position="101"/>
        <end position="222"/>
    </location>
</feature>
<evidence type="ECO:0000256" key="4">
    <source>
        <dbReference type="ARBA" id="ARBA00022807"/>
    </source>
</evidence>
<dbReference type="SUPFAM" id="SSF54001">
    <property type="entry name" value="Cysteine proteinases"/>
    <property type="match status" value="1"/>
</dbReference>
<keyword evidence="3" id="KW-0378">Hydrolase</keyword>
<dbReference type="RefSeq" id="WP_021167307.1">
    <property type="nucleotide sequence ID" value="NZ_CTRP01000010.1"/>
</dbReference>
<reference evidence="8" key="1">
    <citation type="submission" date="2015-03" db="EMBL/GenBank/DDBJ databases">
        <authorList>
            <person name="Nijsse Bart"/>
        </authorList>
    </citation>
    <scope>NUCLEOTIDE SEQUENCE [LARGE SCALE GENOMIC DNA]</scope>
</reference>
<protein>
    <submittedName>
        <fullName evidence="7">NLP/P60 family protein</fullName>
    </submittedName>
</protein>
<dbReference type="InterPro" id="IPR038765">
    <property type="entry name" value="Papain-like_cys_pep_sf"/>
</dbReference>
<dbReference type="Gene3D" id="1.10.101.10">
    <property type="entry name" value="PGBD-like superfamily/PGBD"/>
    <property type="match status" value="1"/>
</dbReference>
<evidence type="ECO:0000256" key="1">
    <source>
        <dbReference type="ARBA" id="ARBA00007074"/>
    </source>
</evidence>
<feature type="chain" id="PRO_5006710689" evidence="5">
    <location>
        <begin position="24"/>
        <end position="222"/>
    </location>
</feature>
<dbReference type="PANTHER" id="PTHR47053">
    <property type="entry name" value="MUREIN DD-ENDOPEPTIDASE MEPH-RELATED"/>
    <property type="match status" value="1"/>
</dbReference>
<keyword evidence="2" id="KW-0645">Protease</keyword>
<proteinExistence type="inferred from homology"/>
<evidence type="ECO:0000259" key="6">
    <source>
        <dbReference type="PROSITE" id="PS51935"/>
    </source>
</evidence>
<dbReference type="InterPro" id="IPR051202">
    <property type="entry name" value="Peptidase_C40"/>
</dbReference>
<evidence type="ECO:0000256" key="5">
    <source>
        <dbReference type="SAM" id="SignalP"/>
    </source>
</evidence>
<dbReference type="InterPro" id="IPR002477">
    <property type="entry name" value="Peptidoglycan-bd-like"/>
</dbReference>
<evidence type="ECO:0000313" key="7">
    <source>
        <dbReference type="EMBL" id="CQR72594.1"/>
    </source>
</evidence>
<dbReference type="EMBL" id="CTRP01000010">
    <property type="protein sequence ID" value="CQR72594.1"/>
    <property type="molecule type" value="Genomic_DNA"/>
</dbReference>
<keyword evidence="5" id="KW-0732">Signal</keyword>
<dbReference type="InterPro" id="IPR000064">
    <property type="entry name" value="NLP_P60_dom"/>
</dbReference>
<organism evidence="7 8">
    <name type="scientific">Sporomusa ovata</name>
    <dbReference type="NCBI Taxonomy" id="2378"/>
    <lineage>
        <taxon>Bacteria</taxon>
        <taxon>Bacillati</taxon>
        <taxon>Bacillota</taxon>
        <taxon>Negativicutes</taxon>
        <taxon>Selenomonadales</taxon>
        <taxon>Sporomusaceae</taxon>
        <taxon>Sporomusa</taxon>
    </lineage>
</organism>
<dbReference type="AlphaFoldDB" id="A0A0U1L107"/>
<evidence type="ECO:0000256" key="2">
    <source>
        <dbReference type="ARBA" id="ARBA00022670"/>
    </source>
</evidence>
<comment type="similarity">
    <text evidence="1">Belongs to the peptidase C40 family.</text>
</comment>
<dbReference type="PANTHER" id="PTHR47053:SF1">
    <property type="entry name" value="MUREIN DD-ENDOPEPTIDASE MEPH-RELATED"/>
    <property type="match status" value="1"/>
</dbReference>
<dbReference type="Proteomes" id="UP000049855">
    <property type="component" value="Unassembled WGS sequence"/>
</dbReference>
<dbReference type="GO" id="GO:0006508">
    <property type="term" value="P:proteolysis"/>
    <property type="evidence" value="ECO:0007669"/>
    <property type="project" value="UniProtKB-KW"/>
</dbReference>
<name>A0A0U1L107_9FIRM</name>
<accession>A0A0U1L107</accession>
<dbReference type="GO" id="GO:0008234">
    <property type="term" value="F:cysteine-type peptidase activity"/>
    <property type="evidence" value="ECO:0007669"/>
    <property type="project" value="UniProtKB-KW"/>
</dbReference>
<dbReference type="PROSITE" id="PS51935">
    <property type="entry name" value="NLPC_P60"/>
    <property type="match status" value="1"/>
</dbReference>
<feature type="signal peptide" evidence="5">
    <location>
        <begin position="1"/>
        <end position="23"/>
    </location>
</feature>
<dbReference type="InterPro" id="IPR036366">
    <property type="entry name" value="PGBDSf"/>
</dbReference>
<gene>
    <name evidence="7" type="ORF">SpAn4DRAFT_3054</name>
</gene>
<sequence>MQKFFRFIVALCLFLGTATFAHAAGTYEVGDQGDDVAAIQAQLNNLGFNAGAADGDFGNLTLNAVKSFQKERGLESDGVIGAQTYRALMGRDIPASRDSATASVRRIIQTSMRYRGVPYVFGGTSPDGFDCSGFTRYVFAQSGVYLPRMADEQFEVGRHVSYGRLQPGDLVFFSTYTSGASHVGIYIGDSRFISATSSSGVRIDSLDSGYWGSCYIGARRVM</sequence>
<dbReference type="Pfam" id="PF01471">
    <property type="entry name" value="PG_binding_1"/>
    <property type="match status" value="1"/>
</dbReference>
<dbReference type="SUPFAM" id="SSF47090">
    <property type="entry name" value="PGBD-like"/>
    <property type="match status" value="1"/>
</dbReference>
<dbReference type="Pfam" id="PF00877">
    <property type="entry name" value="NLPC_P60"/>
    <property type="match status" value="1"/>
</dbReference>
<keyword evidence="8" id="KW-1185">Reference proteome</keyword>
<keyword evidence="4" id="KW-0788">Thiol protease</keyword>
<dbReference type="InterPro" id="IPR036365">
    <property type="entry name" value="PGBD-like_sf"/>
</dbReference>